<dbReference type="Proteomes" id="UP000275408">
    <property type="component" value="Unassembled WGS sequence"/>
</dbReference>
<dbReference type="OrthoDB" id="10430221at2759"/>
<gene>
    <name evidence="1" type="ORF">pdam_00009023</name>
</gene>
<sequence length="139" mass="15041">MSFGPPIQPANGSKRSAGIIFSTVKDQDKFLPPAGKRSAVITFATVKDRDKFLPPAGKRSAGVNVNTVEDQDKFLPPAGKRSADACRTSLESPCEVFNIFQIANFQDLKPFAELQLSNTETYIDNSDLKTLSSSRTAGT</sequence>
<accession>A0A3M6T974</accession>
<comment type="caution">
    <text evidence="1">The sequence shown here is derived from an EMBL/GenBank/DDBJ whole genome shotgun (WGS) entry which is preliminary data.</text>
</comment>
<proteinExistence type="predicted"/>
<dbReference type="EMBL" id="RCHS01004063">
    <property type="protein sequence ID" value="RMX37947.1"/>
    <property type="molecule type" value="Genomic_DNA"/>
</dbReference>
<protein>
    <submittedName>
        <fullName evidence="1">Uncharacterized protein</fullName>
    </submittedName>
</protein>
<evidence type="ECO:0000313" key="2">
    <source>
        <dbReference type="Proteomes" id="UP000275408"/>
    </source>
</evidence>
<name>A0A3M6T974_POCDA</name>
<evidence type="ECO:0000313" key="1">
    <source>
        <dbReference type="EMBL" id="RMX37947.1"/>
    </source>
</evidence>
<reference evidence="1 2" key="1">
    <citation type="journal article" date="2018" name="Sci. Rep.">
        <title>Comparative analysis of the Pocillopora damicornis genome highlights role of immune system in coral evolution.</title>
        <authorList>
            <person name="Cunning R."/>
            <person name="Bay R.A."/>
            <person name="Gillette P."/>
            <person name="Baker A.C."/>
            <person name="Traylor-Knowles N."/>
        </authorList>
    </citation>
    <scope>NUCLEOTIDE SEQUENCE [LARGE SCALE GENOMIC DNA]</scope>
    <source>
        <strain evidence="1">RSMAS</strain>
        <tissue evidence="1">Whole animal</tissue>
    </source>
</reference>
<dbReference type="AlphaFoldDB" id="A0A3M6T974"/>
<keyword evidence="2" id="KW-1185">Reference proteome</keyword>
<organism evidence="1 2">
    <name type="scientific">Pocillopora damicornis</name>
    <name type="common">Cauliflower coral</name>
    <name type="synonym">Millepora damicornis</name>
    <dbReference type="NCBI Taxonomy" id="46731"/>
    <lineage>
        <taxon>Eukaryota</taxon>
        <taxon>Metazoa</taxon>
        <taxon>Cnidaria</taxon>
        <taxon>Anthozoa</taxon>
        <taxon>Hexacorallia</taxon>
        <taxon>Scleractinia</taxon>
        <taxon>Astrocoeniina</taxon>
        <taxon>Pocilloporidae</taxon>
        <taxon>Pocillopora</taxon>
    </lineage>
</organism>